<feature type="transmembrane region" description="Helical" evidence="6">
    <location>
        <begin position="104"/>
        <end position="126"/>
    </location>
</feature>
<dbReference type="GO" id="GO:0005886">
    <property type="term" value="C:plasma membrane"/>
    <property type="evidence" value="ECO:0007669"/>
    <property type="project" value="UniProtKB-SubCell"/>
</dbReference>
<dbReference type="CDD" id="cd06581">
    <property type="entry name" value="TM_PBP1_LivM_like"/>
    <property type="match status" value="1"/>
</dbReference>
<evidence type="ECO:0000256" key="4">
    <source>
        <dbReference type="ARBA" id="ARBA00022989"/>
    </source>
</evidence>
<dbReference type="InterPro" id="IPR043428">
    <property type="entry name" value="LivM-like"/>
</dbReference>
<feature type="transmembrane region" description="Helical" evidence="6">
    <location>
        <begin position="133"/>
        <end position="150"/>
    </location>
</feature>
<keyword evidence="8" id="KW-1185">Reference proteome</keyword>
<dbReference type="GO" id="GO:0015658">
    <property type="term" value="F:branched-chain amino acid transmembrane transporter activity"/>
    <property type="evidence" value="ECO:0007669"/>
    <property type="project" value="InterPro"/>
</dbReference>
<comment type="subcellular location">
    <subcellularLocation>
        <location evidence="1">Cell membrane</location>
        <topology evidence="1">Multi-pass membrane protein</topology>
    </subcellularLocation>
</comment>
<reference evidence="8" key="1">
    <citation type="submission" date="2017-05" db="EMBL/GenBank/DDBJ databases">
        <title>Complete and WGS of Bordetella genogroups.</title>
        <authorList>
            <person name="Spilker T."/>
            <person name="Lipuma J."/>
        </authorList>
    </citation>
    <scope>NUCLEOTIDE SEQUENCE [LARGE SCALE GENOMIC DNA]</scope>
    <source>
        <strain evidence="8">AU16122</strain>
    </source>
</reference>
<dbReference type="Pfam" id="PF02653">
    <property type="entry name" value="BPD_transp_2"/>
    <property type="match status" value="1"/>
</dbReference>
<dbReference type="EMBL" id="NEVM01000005">
    <property type="protein sequence ID" value="OZI29947.1"/>
    <property type="molecule type" value="Genomic_DNA"/>
</dbReference>
<feature type="transmembrane region" description="Helical" evidence="6">
    <location>
        <begin position="80"/>
        <end position="98"/>
    </location>
</feature>
<evidence type="ECO:0000256" key="1">
    <source>
        <dbReference type="ARBA" id="ARBA00004651"/>
    </source>
</evidence>
<proteinExistence type="predicted"/>
<keyword evidence="5 6" id="KW-0472">Membrane</keyword>
<feature type="transmembrane region" description="Helical" evidence="6">
    <location>
        <begin position="51"/>
        <end position="73"/>
    </location>
</feature>
<evidence type="ECO:0000256" key="5">
    <source>
        <dbReference type="ARBA" id="ARBA00023136"/>
    </source>
</evidence>
<dbReference type="AlphaFoldDB" id="A0A261RYW2"/>
<evidence type="ECO:0000313" key="7">
    <source>
        <dbReference type="EMBL" id="OZI29947.1"/>
    </source>
</evidence>
<dbReference type="OrthoDB" id="3460090at2"/>
<evidence type="ECO:0000256" key="6">
    <source>
        <dbReference type="SAM" id="Phobius"/>
    </source>
</evidence>
<keyword evidence="4 6" id="KW-1133">Transmembrane helix</keyword>
<evidence type="ECO:0000256" key="3">
    <source>
        <dbReference type="ARBA" id="ARBA00022692"/>
    </source>
</evidence>
<sequence length="352" mass="37157">MTQSQAGLAPTLRTESHMSTVARRPRAIRAWAVAAALLLAIAWPLASPNAFYVNIGILVVLGAIGAVTLNLIIRTGHVSLAHGAFMGVAAYTCVLLQTRAGVPFLAAMAIGCLASGALALVIGPIILRLTGKYFVLVTFLLGEIVRLVFLEWQSVTGGANGIDQIPAGLDLFKSPVGFYYFCLAVSVLCIGIVWRILCSDLGRAIDAIREADRVAESSGVPVIRIKVMVFVIACMLVGLQGALQAQMVHAIEPASFNMDVSLGMVVMNVLGGMYYLAGPLLGAVFMVALPELLRGYVELQQIIFGIILIVVMAALPGGMIGAWKLARGALARVIRRDRPGPGAPGGDGRARR</sequence>
<evidence type="ECO:0000313" key="8">
    <source>
        <dbReference type="Proteomes" id="UP000216020"/>
    </source>
</evidence>
<name>A0A261RYW2_9BORD</name>
<organism evidence="7 8">
    <name type="scientific">Bordetella genomosp. 10</name>
    <dbReference type="NCBI Taxonomy" id="1416804"/>
    <lineage>
        <taxon>Bacteria</taxon>
        <taxon>Pseudomonadati</taxon>
        <taxon>Pseudomonadota</taxon>
        <taxon>Betaproteobacteria</taxon>
        <taxon>Burkholderiales</taxon>
        <taxon>Alcaligenaceae</taxon>
        <taxon>Bordetella</taxon>
    </lineage>
</organism>
<protein>
    <recommendedName>
        <fullName evidence="9">Branched-chain amino acid ABC transporter permease</fullName>
    </recommendedName>
</protein>
<evidence type="ECO:0000256" key="2">
    <source>
        <dbReference type="ARBA" id="ARBA00022475"/>
    </source>
</evidence>
<feature type="transmembrane region" description="Helical" evidence="6">
    <location>
        <begin position="27"/>
        <end position="45"/>
    </location>
</feature>
<gene>
    <name evidence="7" type="ORF">CAL29_17815</name>
</gene>
<comment type="caution">
    <text evidence="7">The sequence shown here is derived from an EMBL/GenBank/DDBJ whole genome shotgun (WGS) entry which is preliminary data.</text>
</comment>
<dbReference type="Proteomes" id="UP000216020">
    <property type="component" value="Unassembled WGS sequence"/>
</dbReference>
<dbReference type="PANTHER" id="PTHR30482:SF10">
    <property type="entry name" value="HIGH-AFFINITY BRANCHED-CHAIN AMINO ACID TRANSPORT PROTEIN BRAE"/>
    <property type="match status" value="1"/>
</dbReference>
<dbReference type="PANTHER" id="PTHR30482">
    <property type="entry name" value="HIGH-AFFINITY BRANCHED-CHAIN AMINO ACID TRANSPORT SYSTEM PERMEASE"/>
    <property type="match status" value="1"/>
</dbReference>
<evidence type="ECO:0008006" key="9">
    <source>
        <dbReference type="Google" id="ProtNLM"/>
    </source>
</evidence>
<dbReference type="InterPro" id="IPR001851">
    <property type="entry name" value="ABC_transp_permease"/>
</dbReference>
<feature type="transmembrane region" description="Helical" evidence="6">
    <location>
        <begin position="227"/>
        <end position="245"/>
    </location>
</feature>
<keyword evidence="2" id="KW-1003">Cell membrane</keyword>
<feature type="transmembrane region" description="Helical" evidence="6">
    <location>
        <begin position="178"/>
        <end position="197"/>
    </location>
</feature>
<accession>A0A261RYW2</accession>
<feature type="transmembrane region" description="Helical" evidence="6">
    <location>
        <begin position="265"/>
        <end position="290"/>
    </location>
</feature>
<feature type="transmembrane region" description="Helical" evidence="6">
    <location>
        <begin position="302"/>
        <end position="323"/>
    </location>
</feature>
<keyword evidence="3 6" id="KW-0812">Transmembrane</keyword>